<dbReference type="EMBL" id="CAJNOQ010028352">
    <property type="protein sequence ID" value="CAF1560821.1"/>
    <property type="molecule type" value="Genomic_DNA"/>
</dbReference>
<keyword evidence="3" id="KW-1185">Reference proteome</keyword>
<dbReference type="Proteomes" id="UP000681722">
    <property type="component" value="Unassembled WGS sequence"/>
</dbReference>
<sequence>MLCHVLESCHKKEDHSQGYCASILTAMVQEYIQGYCADPSQGYYAESTQDIWGGQFHIHQIVMVYDQKCTIVPGIDFLQATILEIQYSHEPQRCLVKLNYEQTELYVDSSAIFQMPFQGLEDDDMDHDKLACLKHELYVDPFDSRYTASEADEEEGFSKTNSQSITSVITPATVRKHYFHGQHMCDLGCYLQNKSQRFIESVTKRIQSNTEKTLKKEKTNSSFEEQLPVFDREEIMWPEDGEVWFYHEIKRQRQQFIRSKPSHSHDDDMVESIGK</sequence>
<evidence type="ECO:0000313" key="3">
    <source>
        <dbReference type="Proteomes" id="UP000663829"/>
    </source>
</evidence>
<evidence type="ECO:0000313" key="1">
    <source>
        <dbReference type="EMBL" id="CAF1560821.1"/>
    </source>
</evidence>
<proteinExistence type="predicted"/>
<accession>A0A815XS07</accession>
<dbReference type="Proteomes" id="UP000663829">
    <property type="component" value="Unassembled WGS sequence"/>
</dbReference>
<reference evidence="1" key="1">
    <citation type="submission" date="2021-02" db="EMBL/GenBank/DDBJ databases">
        <authorList>
            <person name="Nowell W R."/>
        </authorList>
    </citation>
    <scope>NUCLEOTIDE SEQUENCE</scope>
</reference>
<protein>
    <submittedName>
        <fullName evidence="1">Uncharacterized protein</fullName>
    </submittedName>
</protein>
<comment type="caution">
    <text evidence="1">The sequence shown here is derived from an EMBL/GenBank/DDBJ whole genome shotgun (WGS) entry which is preliminary data.</text>
</comment>
<dbReference type="AlphaFoldDB" id="A0A815XS07"/>
<name>A0A815XS07_9BILA</name>
<dbReference type="EMBL" id="CAJOBC010094102">
    <property type="protein sequence ID" value="CAF4422278.1"/>
    <property type="molecule type" value="Genomic_DNA"/>
</dbReference>
<gene>
    <name evidence="1" type="ORF">GPM918_LOCUS39754</name>
    <name evidence="2" type="ORF">SRO942_LOCUS40650</name>
</gene>
<organism evidence="1 3">
    <name type="scientific">Didymodactylos carnosus</name>
    <dbReference type="NCBI Taxonomy" id="1234261"/>
    <lineage>
        <taxon>Eukaryota</taxon>
        <taxon>Metazoa</taxon>
        <taxon>Spiralia</taxon>
        <taxon>Gnathifera</taxon>
        <taxon>Rotifera</taxon>
        <taxon>Eurotatoria</taxon>
        <taxon>Bdelloidea</taxon>
        <taxon>Philodinida</taxon>
        <taxon>Philodinidae</taxon>
        <taxon>Didymodactylos</taxon>
    </lineage>
</organism>
<evidence type="ECO:0000313" key="2">
    <source>
        <dbReference type="EMBL" id="CAF4422278.1"/>
    </source>
</evidence>